<dbReference type="EC" id="3.6.1.-" evidence="7"/>
<feature type="repeat" description="PPR" evidence="5">
    <location>
        <begin position="281"/>
        <end position="315"/>
    </location>
</feature>
<evidence type="ECO:0000256" key="1">
    <source>
        <dbReference type="ARBA" id="ARBA00004173"/>
    </source>
</evidence>
<dbReference type="Pfam" id="PF14432">
    <property type="entry name" value="DYW_deaminase"/>
    <property type="match status" value="1"/>
</dbReference>
<keyword evidence="8" id="KW-1185">Reference proteome</keyword>
<dbReference type="Proteomes" id="UP000236161">
    <property type="component" value="Unassembled WGS sequence"/>
</dbReference>
<dbReference type="InterPro" id="IPR032867">
    <property type="entry name" value="DYW_dom"/>
</dbReference>
<feature type="domain" description="DYW" evidence="6">
    <location>
        <begin position="561"/>
        <end position="653"/>
    </location>
</feature>
<comment type="subcellular location">
    <subcellularLocation>
        <location evidence="1">Mitochondrion</location>
    </subcellularLocation>
</comment>
<organism evidence="7 8">
    <name type="scientific">Apostasia shenzhenica</name>
    <dbReference type="NCBI Taxonomy" id="1088818"/>
    <lineage>
        <taxon>Eukaryota</taxon>
        <taxon>Viridiplantae</taxon>
        <taxon>Streptophyta</taxon>
        <taxon>Embryophyta</taxon>
        <taxon>Tracheophyta</taxon>
        <taxon>Spermatophyta</taxon>
        <taxon>Magnoliopsida</taxon>
        <taxon>Liliopsida</taxon>
        <taxon>Asparagales</taxon>
        <taxon>Orchidaceae</taxon>
        <taxon>Apostasioideae</taxon>
        <taxon>Apostasia</taxon>
    </lineage>
</organism>
<dbReference type="InterPro" id="IPR046960">
    <property type="entry name" value="PPR_At4g14850-like_plant"/>
</dbReference>
<dbReference type="InterPro" id="IPR011990">
    <property type="entry name" value="TPR-like_helical_dom_sf"/>
</dbReference>
<dbReference type="FunFam" id="1.25.40.10:FF:000501">
    <property type="entry name" value="Putative pentatricopeptide repeat-containing protein mitochondrial"/>
    <property type="match status" value="1"/>
</dbReference>
<evidence type="ECO:0000256" key="5">
    <source>
        <dbReference type="PROSITE-ProRule" id="PRU00708"/>
    </source>
</evidence>
<dbReference type="GO" id="GO:0009451">
    <property type="term" value="P:RNA modification"/>
    <property type="evidence" value="ECO:0007669"/>
    <property type="project" value="InterPro"/>
</dbReference>
<dbReference type="GO" id="GO:0016787">
    <property type="term" value="F:hydrolase activity"/>
    <property type="evidence" value="ECO:0007669"/>
    <property type="project" value="UniProtKB-KW"/>
</dbReference>
<dbReference type="GO" id="GO:0003723">
    <property type="term" value="F:RNA binding"/>
    <property type="evidence" value="ECO:0007669"/>
    <property type="project" value="InterPro"/>
</dbReference>
<dbReference type="PANTHER" id="PTHR47926:SF502">
    <property type="entry name" value="SELENIUM BINDING PROTEIN"/>
    <property type="match status" value="1"/>
</dbReference>
<dbReference type="GO" id="GO:0005739">
    <property type="term" value="C:mitochondrion"/>
    <property type="evidence" value="ECO:0007669"/>
    <property type="project" value="UniProtKB-SubCell"/>
</dbReference>
<accession>A0A2I0A6Q6</accession>
<dbReference type="OrthoDB" id="185373at2759"/>
<feature type="repeat" description="PPR" evidence="5">
    <location>
        <begin position="145"/>
        <end position="179"/>
    </location>
</feature>
<keyword evidence="3" id="KW-0809">Transit peptide</keyword>
<feature type="repeat" description="PPR" evidence="5">
    <location>
        <begin position="347"/>
        <end position="381"/>
    </location>
</feature>
<protein>
    <submittedName>
        <fullName evidence="7">Pentatricopeptide repeat-containing protein</fullName>
        <ecNumber evidence="7">3.6.1.-</ecNumber>
    </submittedName>
</protein>
<dbReference type="Pfam" id="PF20431">
    <property type="entry name" value="E_motif"/>
    <property type="match status" value="1"/>
</dbReference>
<dbReference type="InterPro" id="IPR046848">
    <property type="entry name" value="E_motif"/>
</dbReference>
<evidence type="ECO:0000256" key="4">
    <source>
        <dbReference type="ARBA" id="ARBA00023128"/>
    </source>
</evidence>
<sequence length="653" mass="73323">MKKLHALRTSLSPSQISWGTPAPLKLSFSYAAAAAAFAGGEECFAPLIIQDKDLLRRSLKSKSGLHVLDLIDAGSLEPSTELYSLLLRRCTQLKKLREGKLVRSHFLNSKFHSDIFFQNSIINFYSKCRSLDDAHKAFDEMPVKDVVSWTALMAGYTQSDQPKEALALFPAMLSSDCKPNNFTFATLLNACGATAEVNTGMQIHACCVKNGCHLDVYVGSSLLDMYSRHGKMAEACSAFDSLDSKNEVSWNALIAGFARKQDQVNAIRLFGEMQKSGFVVTRFTYSSIFSVCAGTGSLEQGKWVHAHMIKSGHKLNPFVGNTLLDMYAKAGSIEEARKLFHRLNQRDIVSWNTMLTGYAQHGLGREAVQHFENMLKRAVRPNQITFLCVLNACSHGGLLREGERYFNLMKEYNLEPEIEHYVTFVDLLGRAGLLERARRFIDDMPIKPTAAVWGALLGACRMHRNVDLGQLAAERVLELDPHDAGPYLVLYNIYASTGRWNDAAMVRKMMKESKLKKEPACSWVEMENSVHLFVANENSHPEMREIEGMWEKIDGKIKEVGYVPDTTYVLMPVDEQERETKLKHHSEKLALAFALLRLPPGATIRIMKNIRMCGDCHTAIKLASKVTAREIIVRDTNRFHHFSNGSCSCGDYW</sequence>
<dbReference type="InterPro" id="IPR002885">
    <property type="entry name" value="PPR_rpt"/>
</dbReference>
<evidence type="ECO:0000259" key="6">
    <source>
        <dbReference type="Pfam" id="PF14432"/>
    </source>
</evidence>
<feature type="repeat" description="PPR" evidence="5">
    <location>
        <begin position="316"/>
        <end position="346"/>
    </location>
</feature>
<evidence type="ECO:0000256" key="2">
    <source>
        <dbReference type="ARBA" id="ARBA00022737"/>
    </source>
</evidence>
<reference evidence="7 8" key="1">
    <citation type="journal article" date="2017" name="Nature">
        <title>The Apostasia genome and the evolution of orchids.</title>
        <authorList>
            <person name="Zhang G.Q."/>
            <person name="Liu K.W."/>
            <person name="Li Z."/>
            <person name="Lohaus R."/>
            <person name="Hsiao Y.Y."/>
            <person name="Niu S.C."/>
            <person name="Wang J.Y."/>
            <person name="Lin Y.C."/>
            <person name="Xu Q."/>
            <person name="Chen L.J."/>
            <person name="Yoshida K."/>
            <person name="Fujiwara S."/>
            <person name="Wang Z.W."/>
            <person name="Zhang Y.Q."/>
            <person name="Mitsuda N."/>
            <person name="Wang M."/>
            <person name="Liu G.H."/>
            <person name="Pecoraro L."/>
            <person name="Huang H.X."/>
            <person name="Xiao X.J."/>
            <person name="Lin M."/>
            <person name="Wu X.Y."/>
            <person name="Wu W.L."/>
            <person name="Chen Y.Y."/>
            <person name="Chang S.B."/>
            <person name="Sakamoto S."/>
            <person name="Ohme-Takagi M."/>
            <person name="Yagi M."/>
            <person name="Zeng S.J."/>
            <person name="Shen C.Y."/>
            <person name="Yeh C.M."/>
            <person name="Luo Y.B."/>
            <person name="Tsai W.C."/>
            <person name="Van de Peer Y."/>
            <person name="Liu Z.J."/>
        </authorList>
    </citation>
    <scope>NUCLEOTIDE SEQUENCE [LARGE SCALE GENOMIC DNA]</scope>
    <source>
        <strain evidence="8">cv. Shenzhen</strain>
        <tissue evidence="7">Stem</tissue>
    </source>
</reference>
<feature type="repeat" description="PPR" evidence="5">
    <location>
        <begin position="382"/>
        <end position="416"/>
    </location>
</feature>
<dbReference type="FunFam" id="1.25.40.10:FF:000343">
    <property type="entry name" value="Pentatricopeptide repeat-containing protein At3g58590"/>
    <property type="match status" value="1"/>
</dbReference>
<keyword evidence="7" id="KW-0378">Hydrolase</keyword>
<dbReference type="AlphaFoldDB" id="A0A2I0A6Q6"/>
<name>A0A2I0A6Q6_9ASPA</name>
<keyword evidence="2" id="KW-0677">Repeat</keyword>
<evidence type="ECO:0000256" key="3">
    <source>
        <dbReference type="ARBA" id="ARBA00022946"/>
    </source>
</evidence>
<evidence type="ECO:0000313" key="8">
    <source>
        <dbReference type="Proteomes" id="UP000236161"/>
    </source>
</evidence>
<feature type="repeat" description="PPR" evidence="5">
    <location>
        <begin position="246"/>
        <end position="280"/>
    </location>
</feature>
<dbReference type="PANTHER" id="PTHR47926">
    <property type="entry name" value="PENTATRICOPEPTIDE REPEAT-CONTAINING PROTEIN"/>
    <property type="match status" value="1"/>
</dbReference>
<dbReference type="GO" id="GO:0008270">
    <property type="term" value="F:zinc ion binding"/>
    <property type="evidence" value="ECO:0007669"/>
    <property type="project" value="InterPro"/>
</dbReference>
<gene>
    <name evidence="7" type="primary">PCMP-H87</name>
    <name evidence="7" type="ORF">AXF42_Ash010656</name>
</gene>
<dbReference type="FunFam" id="1.25.40.10:FF:000711">
    <property type="entry name" value="Tetratricopeptide repeat (TPR)-like superfamily protein"/>
    <property type="match status" value="1"/>
</dbReference>
<evidence type="ECO:0000313" key="7">
    <source>
        <dbReference type="EMBL" id="PKA51216.1"/>
    </source>
</evidence>
<keyword evidence="4" id="KW-0496">Mitochondrion</keyword>
<dbReference type="PROSITE" id="PS51375">
    <property type="entry name" value="PPR"/>
    <property type="match status" value="6"/>
</dbReference>
<dbReference type="Gene3D" id="1.25.40.10">
    <property type="entry name" value="Tetratricopeptide repeat domain"/>
    <property type="match status" value="3"/>
</dbReference>
<dbReference type="Pfam" id="PF01535">
    <property type="entry name" value="PPR"/>
    <property type="match status" value="1"/>
</dbReference>
<dbReference type="EMBL" id="KZ452014">
    <property type="protein sequence ID" value="PKA51216.1"/>
    <property type="molecule type" value="Genomic_DNA"/>
</dbReference>
<dbReference type="Pfam" id="PF13041">
    <property type="entry name" value="PPR_2"/>
    <property type="match status" value="3"/>
</dbReference>
<proteinExistence type="predicted"/>
<dbReference type="NCBIfam" id="TIGR00756">
    <property type="entry name" value="PPR"/>
    <property type="match status" value="6"/>
</dbReference>
<dbReference type="SUPFAM" id="SSF48452">
    <property type="entry name" value="TPR-like"/>
    <property type="match status" value="1"/>
</dbReference>